<comment type="function">
    <text evidence="1">Alpha-L-fucosidase is responsible for hydrolyzing the alpha-1,6-linked fucose joined to the reducing-end N-acetylglucosamine of the carbohydrate moieties of glycoproteins.</text>
</comment>
<keyword evidence="5" id="KW-0378">Hydrolase</keyword>
<organism evidence="8 9">
    <name type="scientific">Saltatorellus ferox</name>
    <dbReference type="NCBI Taxonomy" id="2528018"/>
    <lineage>
        <taxon>Bacteria</taxon>
        <taxon>Pseudomonadati</taxon>
        <taxon>Planctomycetota</taxon>
        <taxon>Planctomycetia</taxon>
        <taxon>Planctomycetia incertae sedis</taxon>
        <taxon>Saltatorellus</taxon>
    </lineage>
</organism>
<dbReference type="InterPro" id="IPR057739">
    <property type="entry name" value="Glyco_hydro_29_N"/>
</dbReference>
<keyword evidence="9" id="KW-1185">Reference proteome</keyword>
<dbReference type="EMBL" id="CP036434">
    <property type="protein sequence ID" value="QDV10000.1"/>
    <property type="molecule type" value="Genomic_DNA"/>
</dbReference>
<evidence type="ECO:0000256" key="5">
    <source>
        <dbReference type="ARBA" id="ARBA00022801"/>
    </source>
</evidence>
<dbReference type="PRINTS" id="PR00741">
    <property type="entry name" value="GLHYDRLASE29"/>
</dbReference>
<dbReference type="Proteomes" id="UP000320390">
    <property type="component" value="Chromosome"/>
</dbReference>
<dbReference type="GO" id="GO:0016139">
    <property type="term" value="P:glycoside catabolic process"/>
    <property type="evidence" value="ECO:0007669"/>
    <property type="project" value="TreeGrafter"/>
</dbReference>
<dbReference type="SUPFAM" id="SSF51445">
    <property type="entry name" value="(Trans)glycosidases"/>
    <property type="match status" value="1"/>
</dbReference>
<name>A0A518F0Y8_9BACT</name>
<dbReference type="Gene3D" id="3.20.20.80">
    <property type="entry name" value="Glycosidases"/>
    <property type="match status" value="1"/>
</dbReference>
<dbReference type="EC" id="3.2.1.51" evidence="3"/>
<sequence length="511" mass="57700" precursor="true">MLLALALFSGLATAQTGEVAALPTEDPPVERLHPMLAPVIQQGPFAPSWASLVTHPLPSWFRDAKVGLSAHWGPYCVPGWTPRKDTPYGVAYAEWYWQWMMSNEAVKEYHARTYGDAPYDAFIDGTPNLEKESVEGFFAKDFDADAWMDLFTRAGVQYFFITVKHHDGFCLFDSDFTHRDAVEMGPKRDLYGELVAAARERGIRVGLYYSFYEWFNPAYAATPDPNEYAGFQPLTDRDLDGNDSEYVDDFMVPQIKELIDRYHPDSLCFDGEWEHGYPFWRARQIVAYYYNQAAERGQEVVVNDRFGQKKEGTSDTRGVYGDFYHVEYHADIDRAKPWAMWRGFGNSYGYNRNEHPDNILSPAETIRMVVDVVSDNGNIEFNLGPKADGTLAEFEVERLEAMGQWLGVNGESIYGTRKSPFGAQTFGRTTYDAGNHRLYVHVYEWPENGELLVSGAAVQPSSARLLARPESPVVCEAIDGGGLRIRVEGPAPDEAVSVIAIEYEGEIEPIR</sequence>
<evidence type="ECO:0000256" key="3">
    <source>
        <dbReference type="ARBA" id="ARBA00012662"/>
    </source>
</evidence>
<reference evidence="8 9" key="1">
    <citation type="submission" date="2019-02" db="EMBL/GenBank/DDBJ databases">
        <title>Deep-cultivation of Planctomycetes and their phenomic and genomic characterization uncovers novel biology.</title>
        <authorList>
            <person name="Wiegand S."/>
            <person name="Jogler M."/>
            <person name="Boedeker C."/>
            <person name="Pinto D."/>
            <person name="Vollmers J."/>
            <person name="Rivas-Marin E."/>
            <person name="Kohn T."/>
            <person name="Peeters S.H."/>
            <person name="Heuer A."/>
            <person name="Rast P."/>
            <person name="Oberbeckmann S."/>
            <person name="Bunk B."/>
            <person name="Jeske O."/>
            <person name="Meyerdierks A."/>
            <person name="Storesund J.E."/>
            <person name="Kallscheuer N."/>
            <person name="Luecker S."/>
            <person name="Lage O.M."/>
            <person name="Pohl T."/>
            <person name="Merkel B.J."/>
            <person name="Hornburger P."/>
            <person name="Mueller R.-W."/>
            <person name="Bruemmer F."/>
            <person name="Labrenz M."/>
            <person name="Spormann A.M."/>
            <person name="Op den Camp H."/>
            <person name="Overmann J."/>
            <person name="Amann R."/>
            <person name="Jetten M.S.M."/>
            <person name="Mascher T."/>
            <person name="Medema M.H."/>
            <person name="Devos D.P."/>
            <person name="Kaster A.-K."/>
            <person name="Ovreas L."/>
            <person name="Rohde M."/>
            <person name="Galperin M.Y."/>
            <person name="Jogler C."/>
        </authorList>
    </citation>
    <scope>NUCLEOTIDE SEQUENCE [LARGE SCALE GENOMIC DNA]</scope>
    <source>
        <strain evidence="8 9">Poly30</strain>
    </source>
</reference>
<dbReference type="GO" id="GO:0005764">
    <property type="term" value="C:lysosome"/>
    <property type="evidence" value="ECO:0007669"/>
    <property type="project" value="TreeGrafter"/>
</dbReference>
<dbReference type="InterPro" id="IPR016286">
    <property type="entry name" value="FUC_metazoa-typ"/>
</dbReference>
<dbReference type="GO" id="GO:0004560">
    <property type="term" value="F:alpha-L-fucosidase activity"/>
    <property type="evidence" value="ECO:0007669"/>
    <property type="project" value="InterPro"/>
</dbReference>
<evidence type="ECO:0000256" key="4">
    <source>
        <dbReference type="ARBA" id="ARBA00022729"/>
    </source>
</evidence>
<keyword evidence="6" id="KW-0326">Glycosidase</keyword>
<evidence type="ECO:0000313" key="8">
    <source>
        <dbReference type="EMBL" id="QDV10000.1"/>
    </source>
</evidence>
<dbReference type="GO" id="GO:0006004">
    <property type="term" value="P:fucose metabolic process"/>
    <property type="evidence" value="ECO:0007669"/>
    <property type="project" value="InterPro"/>
</dbReference>
<dbReference type="SMART" id="SM00812">
    <property type="entry name" value="Alpha_L_fucos"/>
    <property type="match status" value="1"/>
</dbReference>
<gene>
    <name evidence="8" type="ORF">Poly30_55610</name>
</gene>
<evidence type="ECO:0000313" key="9">
    <source>
        <dbReference type="Proteomes" id="UP000320390"/>
    </source>
</evidence>
<dbReference type="AlphaFoldDB" id="A0A518F0Y8"/>
<dbReference type="PANTHER" id="PTHR10030">
    <property type="entry name" value="ALPHA-L-FUCOSIDASE"/>
    <property type="match status" value="1"/>
</dbReference>
<proteinExistence type="inferred from homology"/>
<evidence type="ECO:0000259" key="7">
    <source>
        <dbReference type="Pfam" id="PF01120"/>
    </source>
</evidence>
<protein>
    <recommendedName>
        <fullName evidence="3">alpha-L-fucosidase</fullName>
        <ecNumber evidence="3">3.2.1.51</ecNumber>
    </recommendedName>
</protein>
<evidence type="ECO:0000256" key="6">
    <source>
        <dbReference type="ARBA" id="ARBA00023295"/>
    </source>
</evidence>
<dbReference type="PANTHER" id="PTHR10030:SF37">
    <property type="entry name" value="ALPHA-L-FUCOSIDASE-RELATED"/>
    <property type="match status" value="1"/>
</dbReference>
<keyword evidence="4" id="KW-0732">Signal</keyword>
<evidence type="ECO:0000256" key="2">
    <source>
        <dbReference type="ARBA" id="ARBA00007951"/>
    </source>
</evidence>
<accession>A0A518F0Y8</accession>
<dbReference type="InterPro" id="IPR017853">
    <property type="entry name" value="GH"/>
</dbReference>
<feature type="domain" description="Glycoside hydrolase family 29 N-terminal" evidence="7">
    <location>
        <begin position="40"/>
        <end position="411"/>
    </location>
</feature>
<dbReference type="PIRSF" id="PIRSF001092">
    <property type="entry name" value="Alpha-L-fucosidase"/>
    <property type="match status" value="1"/>
</dbReference>
<evidence type="ECO:0000256" key="1">
    <source>
        <dbReference type="ARBA" id="ARBA00004071"/>
    </source>
</evidence>
<dbReference type="Pfam" id="PF01120">
    <property type="entry name" value="Alpha_L_fucos"/>
    <property type="match status" value="1"/>
</dbReference>
<comment type="similarity">
    <text evidence="2">Belongs to the glycosyl hydrolase 29 family.</text>
</comment>
<dbReference type="InterPro" id="IPR000933">
    <property type="entry name" value="Glyco_hydro_29"/>
</dbReference>